<sequence length="187" mass="20548">MVSGELEKLLKRYITPDIVVKAGVLENATRGEGGTPVAEYAAYNEYGATIEIPERTQTLYFKRKRDGSVGNRFVKKGKSDFAQDATVKAHTVTIPSRPFLRSTLDAKADAWCDNLAEALEAGRTPKEAMRLVGRRMADDIQATIKSNMPPDNAESTRRRKNAKGAGKGTLIDSGSLLKSIDYEVVKR</sequence>
<protein>
    <submittedName>
        <fullName evidence="2">Virion morphogenesis protein</fullName>
    </submittedName>
</protein>
<dbReference type="EMBL" id="BK015482">
    <property type="protein sequence ID" value="DAE09039.1"/>
    <property type="molecule type" value="Genomic_DNA"/>
</dbReference>
<feature type="region of interest" description="Disordered" evidence="1">
    <location>
        <begin position="145"/>
        <end position="168"/>
    </location>
</feature>
<reference evidence="2" key="1">
    <citation type="journal article" date="2021" name="Proc. Natl. Acad. Sci. U.S.A.">
        <title>A Catalog of Tens of Thousands of Viruses from Human Metagenomes Reveals Hidden Associations with Chronic Diseases.</title>
        <authorList>
            <person name="Tisza M.J."/>
            <person name="Buck C.B."/>
        </authorList>
    </citation>
    <scope>NUCLEOTIDE SEQUENCE</scope>
    <source>
        <strain evidence="2">CtEg02</strain>
    </source>
</reference>
<evidence type="ECO:0000313" key="2">
    <source>
        <dbReference type="EMBL" id="DAE09039.1"/>
    </source>
</evidence>
<accession>A0A8S5PPF0</accession>
<proteinExistence type="predicted"/>
<evidence type="ECO:0000256" key="1">
    <source>
        <dbReference type="SAM" id="MobiDB-lite"/>
    </source>
</evidence>
<name>A0A8S5PPF0_9CAUD</name>
<organism evidence="2">
    <name type="scientific">Myoviridae sp. ctEg02</name>
    <dbReference type="NCBI Taxonomy" id="2825061"/>
    <lineage>
        <taxon>Viruses</taxon>
        <taxon>Duplodnaviria</taxon>
        <taxon>Heunggongvirae</taxon>
        <taxon>Uroviricota</taxon>
        <taxon>Caudoviricetes</taxon>
    </lineage>
</organism>